<comment type="caution">
    <text evidence="9">The sequence shown here is derived from an EMBL/GenBank/DDBJ whole genome shotgun (WGS) entry which is preliminary data.</text>
</comment>
<keyword evidence="2 6" id="KW-0472">Membrane</keyword>
<evidence type="ECO:0000256" key="6">
    <source>
        <dbReference type="HAMAP-Rule" id="MF_00922"/>
    </source>
</evidence>
<keyword evidence="4 6" id="KW-0998">Cell outer membrane</keyword>
<dbReference type="GO" id="GO:0043165">
    <property type="term" value="P:Gram-negative-bacterium-type cell outer membrane assembly"/>
    <property type="evidence" value="ECO:0007669"/>
    <property type="project" value="UniProtKB-UniRule"/>
</dbReference>
<accession>A0A2A5WY19</accession>
<feature type="domain" description="Outer membrane lipoprotein BamD-like" evidence="8">
    <location>
        <begin position="35"/>
        <end position="237"/>
    </location>
</feature>
<dbReference type="PROSITE" id="PS51257">
    <property type="entry name" value="PROKAR_LIPOPROTEIN"/>
    <property type="match status" value="1"/>
</dbReference>
<feature type="signal peptide" evidence="7">
    <location>
        <begin position="1"/>
        <end position="22"/>
    </location>
</feature>
<gene>
    <name evidence="6" type="primary">bamD</name>
    <name evidence="9" type="ORF">CNE99_01500</name>
</gene>
<dbReference type="SUPFAM" id="SSF48452">
    <property type="entry name" value="TPR-like"/>
    <property type="match status" value="1"/>
</dbReference>
<dbReference type="AlphaFoldDB" id="A0A2A5WY19"/>
<dbReference type="InterPro" id="IPR017689">
    <property type="entry name" value="BamD"/>
</dbReference>
<evidence type="ECO:0000256" key="3">
    <source>
        <dbReference type="ARBA" id="ARBA00023139"/>
    </source>
</evidence>
<dbReference type="Pfam" id="PF13525">
    <property type="entry name" value="YfiO"/>
    <property type="match status" value="1"/>
</dbReference>
<keyword evidence="3 6" id="KW-0564">Palmitate</keyword>
<dbReference type="InterPro" id="IPR011990">
    <property type="entry name" value="TPR-like_helical_dom_sf"/>
</dbReference>
<evidence type="ECO:0000256" key="5">
    <source>
        <dbReference type="ARBA" id="ARBA00023288"/>
    </source>
</evidence>
<evidence type="ECO:0000256" key="7">
    <source>
        <dbReference type="SAM" id="SignalP"/>
    </source>
</evidence>
<dbReference type="GO" id="GO:1990063">
    <property type="term" value="C:Bam protein complex"/>
    <property type="evidence" value="ECO:0007669"/>
    <property type="project" value="TreeGrafter"/>
</dbReference>
<dbReference type="NCBIfam" id="TIGR03302">
    <property type="entry name" value="OM_YfiO"/>
    <property type="match status" value="1"/>
</dbReference>
<dbReference type="HAMAP" id="MF_00922">
    <property type="entry name" value="OM_assembly_BamD"/>
    <property type="match status" value="1"/>
</dbReference>
<comment type="function">
    <text evidence="6">Part of the outer membrane protein assembly complex, which is involved in assembly and insertion of beta-barrel proteins into the outer membrane.</text>
</comment>
<evidence type="ECO:0000259" key="8">
    <source>
        <dbReference type="Pfam" id="PF13525"/>
    </source>
</evidence>
<evidence type="ECO:0000256" key="1">
    <source>
        <dbReference type="ARBA" id="ARBA00022729"/>
    </source>
</evidence>
<comment type="similarity">
    <text evidence="6">Belongs to the BamD family.</text>
</comment>
<keyword evidence="5 6" id="KW-0449">Lipoprotein</keyword>
<dbReference type="PANTHER" id="PTHR37423:SF1">
    <property type="entry name" value="OUTER MEMBRANE PROTEIN ASSEMBLY FACTOR BAMD"/>
    <property type="match status" value="1"/>
</dbReference>
<comment type="subunit">
    <text evidence="6">Part of the Bam complex.</text>
</comment>
<organism evidence="9 10">
    <name type="scientific">OM182 bacterium MED-G24</name>
    <dbReference type="NCBI Taxonomy" id="1986255"/>
    <lineage>
        <taxon>Bacteria</taxon>
        <taxon>Pseudomonadati</taxon>
        <taxon>Pseudomonadota</taxon>
        <taxon>Gammaproteobacteria</taxon>
        <taxon>OMG group</taxon>
        <taxon>OM182 clade</taxon>
    </lineage>
</organism>
<dbReference type="PANTHER" id="PTHR37423">
    <property type="entry name" value="SOLUBLE LYTIC MUREIN TRANSGLYCOSYLASE-RELATED"/>
    <property type="match status" value="1"/>
</dbReference>
<dbReference type="InterPro" id="IPR039565">
    <property type="entry name" value="BamD-like"/>
</dbReference>
<name>A0A2A5WY19_9GAMM</name>
<dbReference type="CDD" id="cd15830">
    <property type="entry name" value="BamD"/>
    <property type="match status" value="1"/>
</dbReference>
<evidence type="ECO:0000256" key="4">
    <source>
        <dbReference type="ARBA" id="ARBA00023237"/>
    </source>
</evidence>
<keyword evidence="1 6" id="KW-0732">Signal</keyword>
<sequence length="279" mass="31816">MRKYFVFVFVFAALSAITACNSQDTDPVAAAVNSTEGQLYTSAQRSLRSGNYSIAIEQLELLESRFPFGRYAQQAQLELIYAYFRSGQPEAARASADRFIRLHPQHANADYAYYLKAMVSFQEDKNFLEGILPINPAHRDITRSREAFDFFDDLINQFPDSKYAPDAKQRMVYLRNLMAEHELEVARYYIKRGAFVAAANRGRNVFEHYQTTPAIPDALALMVEAYLSLEMPDLANESLLVLQKNFPDHPSLDNEGNFRRAAAERERGFLDIMTFGLFG</sequence>
<dbReference type="Proteomes" id="UP000219327">
    <property type="component" value="Unassembled WGS sequence"/>
</dbReference>
<dbReference type="Gene3D" id="1.25.40.10">
    <property type="entry name" value="Tetratricopeptide repeat domain"/>
    <property type="match status" value="1"/>
</dbReference>
<dbReference type="GO" id="GO:0051205">
    <property type="term" value="P:protein insertion into membrane"/>
    <property type="evidence" value="ECO:0007669"/>
    <property type="project" value="UniProtKB-UniRule"/>
</dbReference>
<dbReference type="EMBL" id="NTKD01000004">
    <property type="protein sequence ID" value="PDH41445.1"/>
    <property type="molecule type" value="Genomic_DNA"/>
</dbReference>
<feature type="chain" id="PRO_5013405534" description="Outer membrane protein assembly factor BamD" evidence="7">
    <location>
        <begin position="23"/>
        <end position="279"/>
    </location>
</feature>
<evidence type="ECO:0000313" key="9">
    <source>
        <dbReference type="EMBL" id="PDH41445.1"/>
    </source>
</evidence>
<protein>
    <recommendedName>
        <fullName evidence="6">Outer membrane protein assembly factor BamD</fullName>
    </recommendedName>
</protein>
<evidence type="ECO:0000313" key="10">
    <source>
        <dbReference type="Proteomes" id="UP000219327"/>
    </source>
</evidence>
<proteinExistence type="inferred from homology"/>
<reference evidence="9 10" key="1">
    <citation type="submission" date="2017-08" db="EMBL/GenBank/DDBJ databases">
        <title>Fine stratification of microbial communities through a metagenomic profile of the photic zone.</title>
        <authorList>
            <person name="Haro-Moreno J.M."/>
            <person name="Lopez-Perez M."/>
            <person name="De La Torre J."/>
            <person name="Picazo A."/>
            <person name="Camacho A."/>
            <person name="Rodriguez-Valera F."/>
        </authorList>
    </citation>
    <scope>NUCLEOTIDE SEQUENCE [LARGE SCALE GENOMIC DNA]</scope>
    <source>
        <strain evidence="9">MED-G24</strain>
    </source>
</reference>
<evidence type="ECO:0000256" key="2">
    <source>
        <dbReference type="ARBA" id="ARBA00023136"/>
    </source>
</evidence>
<comment type="subcellular location">
    <subcellularLocation>
        <location evidence="6">Cell outer membrane</location>
        <topology evidence="6">Lipid-anchor</topology>
    </subcellularLocation>
</comment>